<dbReference type="Pfam" id="PF21156">
    <property type="entry name" value="ISOA1-3_C"/>
    <property type="match status" value="1"/>
</dbReference>
<name>A0A7C2XQ46_9BACT</name>
<dbReference type="InterPro" id="IPR048650">
    <property type="entry name" value="ISOA1-3-like_C"/>
</dbReference>
<evidence type="ECO:0000256" key="4">
    <source>
        <dbReference type="ARBA" id="ARBA00023295"/>
    </source>
</evidence>
<comment type="similarity">
    <text evidence="1">Belongs to the glycosyl hydrolase 13 family.</text>
</comment>
<dbReference type="Pfam" id="PF02922">
    <property type="entry name" value="CBM_48"/>
    <property type="match status" value="1"/>
</dbReference>
<evidence type="ECO:0000256" key="3">
    <source>
        <dbReference type="ARBA" id="ARBA00022946"/>
    </source>
</evidence>
<evidence type="ECO:0000313" key="6">
    <source>
        <dbReference type="EMBL" id="HET98393.1"/>
    </source>
</evidence>
<proteinExistence type="inferred from homology"/>
<reference evidence="6" key="1">
    <citation type="journal article" date="2020" name="mSystems">
        <title>Genome- and Community-Level Interaction Insights into Carbon Utilization and Element Cycling Functions of Hydrothermarchaeota in Hydrothermal Sediment.</title>
        <authorList>
            <person name="Zhou Z."/>
            <person name="Liu Y."/>
            <person name="Xu W."/>
            <person name="Pan J."/>
            <person name="Luo Z.H."/>
            <person name="Li M."/>
        </authorList>
    </citation>
    <scope>NUCLEOTIDE SEQUENCE [LARGE SCALE GENOMIC DNA]</scope>
    <source>
        <strain evidence="6">SpSt-1224</strain>
    </source>
</reference>
<gene>
    <name evidence="6" type="primary">glgX</name>
    <name evidence="6" type="ORF">ENN98_06840</name>
</gene>
<dbReference type="NCBIfam" id="TIGR02100">
    <property type="entry name" value="glgX_debranch"/>
    <property type="match status" value="1"/>
</dbReference>
<dbReference type="PANTHER" id="PTHR43002">
    <property type="entry name" value="GLYCOGEN DEBRANCHING ENZYME"/>
    <property type="match status" value="1"/>
</dbReference>
<dbReference type="InterPro" id="IPR017853">
    <property type="entry name" value="GH"/>
</dbReference>
<keyword evidence="2" id="KW-0378">Hydrolase</keyword>
<dbReference type="InterPro" id="IPR014756">
    <property type="entry name" value="Ig_E-set"/>
</dbReference>
<feature type="domain" description="Glycosyl hydrolase family 13 catalytic" evidence="5">
    <location>
        <begin position="138"/>
        <end position="577"/>
    </location>
</feature>
<dbReference type="Pfam" id="PF00128">
    <property type="entry name" value="Alpha-amylase"/>
    <property type="match status" value="1"/>
</dbReference>
<dbReference type="InterPro" id="IPR011837">
    <property type="entry name" value="Glycogen_debranch_GlgX"/>
</dbReference>
<dbReference type="SUPFAM" id="SSF51445">
    <property type="entry name" value="(Trans)glycosidases"/>
    <property type="match status" value="1"/>
</dbReference>
<dbReference type="SUPFAM" id="SSF51011">
    <property type="entry name" value="Glycosyl hydrolase domain"/>
    <property type="match status" value="1"/>
</dbReference>
<dbReference type="InterPro" id="IPR013780">
    <property type="entry name" value="Glyco_hydro_b"/>
</dbReference>
<dbReference type="AlphaFoldDB" id="A0A7C2XQ46"/>
<accession>A0A7C2XQ46</accession>
<dbReference type="SUPFAM" id="SSF81296">
    <property type="entry name" value="E set domains"/>
    <property type="match status" value="1"/>
</dbReference>
<dbReference type="GO" id="GO:0019156">
    <property type="term" value="F:isoamylase activity"/>
    <property type="evidence" value="ECO:0007669"/>
    <property type="project" value="UniProtKB-ARBA"/>
</dbReference>
<dbReference type="Gene3D" id="2.60.40.1180">
    <property type="entry name" value="Golgi alpha-mannosidase II"/>
    <property type="match status" value="1"/>
</dbReference>
<dbReference type="EMBL" id="DSDS01000151">
    <property type="protein sequence ID" value="HET98393.1"/>
    <property type="molecule type" value="Genomic_DNA"/>
</dbReference>
<dbReference type="InterPro" id="IPR004193">
    <property type="entry name" value="Glyco_hydro_13_N"/>
</dbReference>
<dbReference type="GO" id="GO:0004135">
    <property type="term" value="F:amylo-alpha-1,6-glucosidase activity"/>
    <property type="evidence" value="ECO:0007669"/>
    <property type="project" value="InterPro"/>
</dbReference>
<evidence type="ECO:0000256" key="2">
    <source>
        <dbReference type="ARBA" id="ARBA00022801"/>
    </source>
</evidence>
<dbReference type="Proteomes" id="UP000885986">
    <property type="component" value="Unassembled WGS sequence"/>
</dbReference>
<evidence type="ECO:0000256" key="1">
    <source>
        <dbReference type="ARBA" id="ARBA00008061"/>
    </source>
</evidence>
<comment type="caution">
    <text evidence="6">The sequence shown here is derived from an EMBL/GenBank/DDBJ whole genome shotgun (WGS) entry which is preliminary data.</text>
</comment>
<sequence>MSKGRVSVSTTAGSPLPMGVSRTPGGYNFAIAARHATAVSLVLFRSGQDEPVAEVEFDPRLNRTGDVWHLLVRDFDPALRYGYRLQGPCDLKGSGHCYRPQLIMLDPYAKALTGGSDWGVAYRRSGGLDPLASFQRRCIYVENDFDWEGDRPPNIPLKDTIIYELHPRGYTCHSSSGVKYPGTYRGLIAKIPYLKKLGITAVELMPVAEFNELENTRVNPLTGEPLKNFWGYSPLAFFAPKAAYAVNGRNGNQVREFKELVKALHTAGIEVILDVVFNHTAEGGADGPTISLRGIDNTIYYLLDPDTREYLNFSGCGNTVNCNHPWVRDLIMDCLRYWVTEMHVDGFRFDLASILGRGPRGEVLADPPMVEKIAEDPVLAHTKIIAEAWDAAGLYQVGSFSPHPRWAEWNGRFRDDLRRFLCGHPDCVGPLATRIAGSSDLYGHNDRRPFNSINFITSHDGFTLYDLVSYSRKHNEANGEENRDGDNHNISWNSGVEGETDDLEIAALRRRRIRTAAVILLLSQGVPMITAGDEFTRSQQGNNNAYCQDNEISWVDWELEKRNADLVRFFRLLIALRKENPIFRRAGFFKADAGDGRPEISWQSLVPGRQDWSPEARCLAFRLHGGDGPDFLVLLNAAPSPRRFLLPDPLPGCRWRLLVNTAAAAPADIVPVAKAKVVSGSRLEVADYGAVVLICRQG</sequence>
<dbReference type="Gene3D" id="3.20.20.80">
    <property type="entry name" value="Glycosidases"/>
    <property type="match status" value="1"/>
</dbReference>
<dbReference type="CDD" id="cd11326">
    <property type="entry name" value="AmyAc_Glg_debranch"/>
    <property type="match status" value="1"/>
</dbReference>
<dbReference type="Gene3D" id="2.60.40.10">
    <property type="entry name" value="Immunoglobulins"/>
    <property type="match status" value="1"/>
</dbReference>
<keyword evidence="3" id="KW-0809">Transit peptide</keyword>
<evidence type="ECO:0000259" key="5">
    <source>
        <dbReference type="SMART" id="SM00642"/>
    </source>
</evidence>
<dbReference type="SMART" id="SM00642">
    <property type="entry name" value="Aamy"/>
    <property type="match status" value="1"/>
</dbReference>
<dbReference type="CDD" id="cd02856">
    <property type="entry name" value="E_set_GDE_Isoamylase_N"/>
    <property type="match status" value="1"/>
</dbReference>
<dbReference type="InterPro" id="IPR013783">
    <property type="entry name" value="Ig-like_fold"/>
</dbReference>
<dbReference type="InterPro" id="IPR006047">
    <property type="entry name" value="GH13_cat_dom"/>
</dbReference>
<dbReference type="FunFam" id="3.20.20.80:FF:000054">
    <property type="entry name" value="Glycogen debranching enzyme"/>
    <property type="match status" value="1"/>
</dbReference>
<dbReference type="InterPro" id="IPR044505">
    <property type="entry name" value="GlgX_Isoamylase_N_E_set"/>
</dbReference>
<organism evidence="6">
    <name type="scientific">Desulfurivibrio alkaliphilus</name>
    <dbReference type="NCBI Taxonomy" id="427923"/>
    <lineage>
        <taxon>Bacteria</taxon>
        <taxon>Pseudomonadati</taxon>
        <taxon>Thermodesulfobacteriota</taxon>
        <taxon>Desulfobulbia</taxon>
        <taxon>Desulfobulbales</taxon>
        <taxon>Desulfobulbaceae</taxon>
        <taxon>Desulfurivibrio</taxon>
    </lineage>
</organism>
<dbReference type="GO" id="GO:0005980">
    <property type="term" value="P:glycogen catabolic process"/>
    <property type="evidence" value="ECO:0007669"/>
    <property type="project" value="InterPro"/>
</dbReference>
<keyword evidence="4" id="KW-0326">Glycosidase</keyword>
<protein>
    <submittedName>
        <fullName evidence="6">Glycogen debranching enzyme GlgX</fullName>
    </submittedName>
</protein>